<sequence>MDASDTGIRSVRAAVFTAMCLAPSIGAHVLLTGRPLPVGTVVGVALAVFLLVWLLAGRERGFLRIAALLVPLELSADALFTSGQVACFEQHGQAAGATLGGPLRLAGIDLMCAGGELGTPLARWAAGAETAVHPAAPWILLTVHVGIGLGAAAWLRCGEAALARLFTAAVAAGFRPLSLARTLLRVPLPADAGVSAPPARTPFRVLPSTGRPAGDPVSRRGPPEVVPAA</sequence>
<evidence type="ECO:0000313" key="3">
    <source>
        <dbReference type="EMBL" id="MBB0247223.1"/>
    </source>
</evidence>
<dbReference type="AlphaFoldDB" id="A0A7W3THZ5"/>
<keyword evidence="2" id="KW-0472">Membrane</keyword>
<feature type="transmembrane region" description="Helical" evidence="2">
    <location>
        <begin position="12"/>
        <end position="31"/>
    </location>
</feature>
<keyword evidence="2" id="KW-1133">Transmembrane helix</keyword>
<dbReference type="EMBL" id="VKHT01001493">
    <property type="protein sequence ID" value="MBB0247223.1"/>
    <property type="molecule type" value="Genomic_DNA"/>
</dbReference>
<dbReference type="RefSeq" id="WP_407699447.1">
    <property type="nucleotide sequence ID" value="NZ_VKHT01001493.1"/>
</dbReference>
<accession>A0A7W3THZ5</accession>
<evidence type="ECO:0000256" key="1">
    <source>
        <dbReference type="SAM" id="MobiDB-lite"/>
    </source>
</evidence>
<protein>
    <submittedName>
        <fullName evidence="3">Uncharacterized protein</fullName>
    </submittedName>
</protein>
<dbReference type="Proteomes" id="UP000538929">
    <property type="component" value="Unassembled WGS sequence"/>
</dbReference>
<reference evidence="4" key="1">
    <citation type="submission" date="2019-10" db="EMBL/GenBank/DDBJ databases">
        <title>Streptomyces sp. nov., a novel actinobacterium isolated from alkaline environment.</title>
        <authorList>
            <person name="Golinska P."/>
        </authorList>
    </citation>
    <scope>NUCLEOTIDE SEQUENCE [LARGE SCALE GENOMIC DNA]</scope>
    <source>
        <strain evidence="4">DSM 42118</strain>
    </source>
</reference>
<feature type="transmembrane region" description="Helical" evidence="2">
    <location>
        <begin position="37"/>
        <end position="56"/>
    </location>
</feature>
<proteinExistence type="predicted"/>
<comment type="caution">
    <text evidence="3">The sequence shown here is derived from an EMBL/GenBank/DDBJ whole genome shotgun (WGS) entry which is preliminary data.</text>
</comment>
<keyword evidence="2" id="KW-0812">Transmembrane</keyword>
<organism evidence="3 4">
    <name type="scientific">Streptomyces alkaliphilus</name>
    <dbReference type="NCBI Taxonomy" id="1472722"/>
    <lineage>
        <taxon>Bacteria</taxon>
        <taxon>Bacillati</taxon>
        <taxon>Actinomycetota</taxon>
        <taxon>Actinomycetes</taxon>
        <taxon>Kitasatosporales</taxon>
        <taxon>Streptomycetaceae</taxon>
        <taxon>Streptomyces</taxon>
    </lineage>
</organism>
<name>A0A7W3THZ5_9ACTN</name>
<evidence type="ECO:0000256" key="2">
    <source>
        <dbReference type="SAM" id="Phobius"/>
    </source>
</evidence>
<feature type="region of interest" description="Disordered" evidence="1">
    <location>
        <begin position="199"/>
        <end position="229"/>
    </location>
</feature>
<keyword evidence="4" id="KW-1185">Reference proteome</keyword>
<evidence type="ECO:0000313" key="4">
    <source>
        <dbReference type="Proteomes" id="UP000538929"/>
    </source>
</evidence>
<gene>
    <name evidence="3" type="ORF">FNQ90_24655</name>
</gene>